<dbReference type="InterPro" id="IPR003599">
    <property type="entry name" value="Ig_sub"/>
</dbReference>
<comment type="subcellular location">
    <subcellularLocation>
        <location evidence="1">Cell membrane</location>
        <topology evidence="1">Single-pass type I membrane protein</topology>
    </subcellularLocation>
</comment>
<proteinExistence type="predicted"/>
<evidence type="ECO:0000256" key="7">
    <source>
        <dbReference type="ARBA" id="ARBA00023157"/>
    </source>
</evidence>
<gene>
    <name evidence="13" type="ORF">ACEWY4_005414</name>
</gene>
<evidence type="ECO:0000256" key="2">
    <source>
        <dbReference type="ARBA" id="ARBA00022475"/>
    </source>
</evidence>
<evidence type="ECO:0000256" key="6">
    <source>
        <dbReference type="ARBA" id="ARBA00023136"/>
    </source>
</evidence>
<keyword evidence="14" id="KW-1185">Reference proteome</keyword>
<organism evidence="13 14">
    <name type="scientific">Coilia grayii</name>
    <name type="common">Gray's grenadier anchovy</name>
    <dbReference type="NCBI Taxonomy" id="363190"/>
    <lineage>
        <taxon>Eukaryota</taxon>
        <taxon>Metazoa</taxon>
        <taxon>Chordata</taxon>
        <taxon>Craniata</taxon>
        <taxon>Vertebrata</taxon>
        <taxon>Euteleostomi</taxon>
        <taxon>Actinopterygii</taxon>
        <taxon>Neopterygii</taxon>
        <taxon>Teleostei</taxon>
        <taxon>Clupei</taxon>
        <taxon>Clupeiformes</taxon>
        <taxon>Clupeoidei</taxon>
        <taxon>Engraulidae</taxon>
        <taxon>Coilinae</taxon>
        <taxon>Coilia</taxon>
    </lineage>
</organism>
<dbReference type="PANTHER" id="PTHR25466:SF14">
    <property type="entry name" value="BUTYROPHILIN SUBFAMILY 2 MEMBER A2-LIKE-RELATED"/>
    <property type="match status" value="1"/>
</dbReference>
<feature type="transmembrane region" description="Helical" evidence="11">
    <location>
        <begin position="230"/>
        <end position="252"/>
    </location>
</feature>
<dbReference type="EMBL" id="JBHFQA010000005">
    <property type="protein sequence ID" value="KAL2098934.1"/>
    <property type="molecule type" value="Genomic_DNA"/>
</dbReference>
<keyword evidence="7" id="KW-1015">Disulfide bond</keyword>
<evidence type="ECO:0000256" key="11">
    <source>
        <dbReference type="SAM" id="Phobius"/>
    </source>
</evidence>
<dbReference type="SMART" id="SM00409">
    <property type="entry name" value="IG"/>
    <property type="match status" value="1"/>
</dbReference>
<dbReference type="AlphaFoldDB" id="A0ABD1KIG6"/>
<dbReference type="InterPro" id="IPR007110">
    <property type="entry name" value="Ig-like_dom"/>
</dbReference>
<dbReference type="FunFam" id="2.60.40.10:FF:000142">
    <property type="entry name" value="V-set domain-containing T-cell activation inhibitor 1"/>
    <property type="match status" value="1"/>
</dbReference>
<keyword evidence="4" id="KW-0732">Signal</keyword>
<evidence type="ECO:0000256" key="3">
    <source>
        <dbReference type="ARBA" id="ARBA00022692"/>
    </source>
</evidence>
<dbReference type="Pfam" id="PF07686">
    <property type="entry name" value="V-set"/>
    <property type="match status" value="1"/>
</dbReference>
<evidence type="ECO:0000259" key="12">
    <source>
        <dbReference type="PROSITE" id="PS50835"/>
    </source>
</evidence>
<keyword evidence="2" id="KW-1003">Cell membrane</keyword>
<evidence type="ECO:0000256" key="4">
    <source>
        <dbReference type="ARBA" id="ARBA00022729"/>
    </source>
</evidence>
<keyword evidence="8" id="KW-0675">Receptor</keyword>
<dbReference type="InterPro" id="IPR013106">
    <property type="entry name" value="Ig_V-set"/>
</dbReference>
<dbReference type="PROSITE" id="PS50835">
    <property type="entry name" value="IG_LIKE"/>
    <property type="match status" value="1"/>
</dbReference>
<evidence type="ECO:0000313" key="14">
    <source>
        <dbReference type="Proteomes" id="UP001591681"/>
    </source>
</evidence>
<dbReference type="GO" id="GO:1903037">
    <property type="term" value="P:regulation of leukocyte cell-cell adhesion"/>
    <property type="evidence" value="ECO:0007669"/>
    <property type="project" value="UniProtKB-ARBA"/>
</dbReference>
<dbReference type="InterPro" id="IPR013783">
    <property type="entry name" value="Ig-like_fold"/>
</dbReference>
<evidence type="ECO:0000256" key="8">
    <source>
        <dbReference type="ARBA" id="ARBA00023170"/>
    </source>
</evidence>
<keyword evidence="9" id="KW-0325">Glycoprotein</keyword>
<keyword evidence="3 11" id="KW-0812">Transmembrane</keyword>
<evidence type="ECO:0000256" key="9">
    <source>
        <dbReference type="ARBA" id="ARBA00023180"/>
    </source>
</evidence>
<dbReference type="Proteomes" id="UP001591681">
    <property type="component" value="Unassembled WGS sequence"/>
</dbReference>
<evidence type="ECO:0000256" key="5">
    <source>
        <dbReference type="ARBA" id="ARBA00022989"/>
    </source>
</evidence>
<reference evidence="13 14" key="1">
    <citation type="submission" date="2024-09" db="EMBL/GenBank/DDBJ databases">
        <title>A chromosome-level genome assembly of Gray's grenadier anchovy, Coilia grayii.</title>
        <authorList>
            <person name="Fu Z."/>
        </authorList>
    </citation>
    <scope>NUCLEOTIDE SEQUENCE [LARGE SCALE GENOMIC DNA]</scope>
    <source>
        <strain evidence="13">G4</strain>
        <tissue evidence="13">Muscle</tissue>
    </source>
</reference>
<feature type="domain" description="Ig-like" evidence="12">
    <location>
        <begin position="23"/>
        <end position="123"/>
    </location>
</feature>
<keyword evidence="5 11" id="KW-1133">Transmembrane helix</keyword>
<protein>
    <recommendedName>
        <fullName evidence="12">Ig-like domain-containing protein</fullName>
    </recommendedName>
</protein>
<dbReference type="InterPro" id="IPR036179">
    <property type="entry name" value="Ig-like_dom_sf"/>
</dbReference>
<keyword evidence="6 11" id="KW-0472">Membrane</keyword>
<accession>A0ABD1KIG6</accession>
<comment type="caution">
    <text evidence="13">The sequence shown here is derived from an EMBL/GenBank/DDBJ whole genome shotgun (WGS) entry which is preliminary data.</text>
</comment>
<dbReference type="GO" id="GO:0050863">
    <property type="term" value="P:regulation of T cell activation"/>
    <property type="evidence" value="ECO:0007669"/>
    <property type="project" value="UniProtKB-ARBA"/>
</dbReference>
<dbReference type="GO" id="GO:0005886">
    <property type="term" value="C:plasma membrane"/>
    <property type="evidence" value="ECO:0007669"/>
    <property type="project" value="UniProtKB-SubCell"/>
</dbReference>
<evidence type="ECO:0000256" key="1">
    <source>
        <dbReference type="ARBA" id="ARBA00004251"/>
    </source>
</evidence>
<sequence>MQFLLSALYKVQVPSEPLMAVRGSYAVLNCSFPSVAQSGIPSDLLVTWQRMEDSRVVHSFYYGQNQLSRQSGDYKYRTSLYVSELWTGNASLKVTDVRAQDAGRYLCTVSDDRGTDKAEVQVEYAAFYSEPLLSIEVGLHNTSVQFETQGFPKAEIQWLGLQDQELEHEADFKYGDGLFHLRTSYVLQDHGANASLTLRLSNPPLQQLLVRRVNISQGQGPTGTRRDDSAVALTCACVILTIVCAALLFHIWRQRKKSQHQPRQRCECGTKGEEQ</sequence>
<name>A0ABD1KIG6_9TELE</name>
<evidence type="ECO:0000313" key="13">
    <source>
        <dbReference type="EMBL" id="KAL2098934.1"/>
    </source>
</evidence>
<keyword evidence="10" id="KW-0393">Immunoglobulin domain</keyword>
<dbReference type="InterPro" id="IPR051713">
    <property type="entry name" value="T-cell_Activation_Regulation"/>
</dbReference>
<dbReference type="Gene3D" id="2.60.40.10">
    <property type="entry name" value="Immunoglobulins"/>
    <property type="match status" value="1"/>
</dbReference>
<evidence type="ECO:0000256" key="10">
    <source>
        <dbReference type="ARBA" id="ARBA00023319"/>
    </source>
</evidence>
<dbReference type="SUPFAM" id="SSF48726">
    <property type="entry name" value="Immunoglobulin"/>
    <property type="match status" value="1"/>
</dbReference>
<dbReference type="PANTHER" id="PTHR25466">
    <property type="entry name" value="T-LYMPHOCYTE ACTIVATION ANTIGEN"/>
    <property type="match status" value="1"/>
</dbReference>